<name>A0A450UUU0_9GAMM</name>
<reference evidence="1" key="1">
    <citation type="submission" date="2019-02" db="EMBL/GenBank/DDBJ databases">
        <authorList>
            <person name="Gruber-Vodicka R. H."/>
            <person name="Seah K. B. B."/>
        </authorList>
    </citation>
    <scope>NUCLEOTIDE SEQUENCE</scope>
    <source>
        <strain evidence="1">BECK_M6</strain>
    </source>
</reference>
<accession>A0A450UUU0</accession>
<gene>
    <name evidence="1" type="ORF">BECKLFY1418A_GA0070994_10586</name>
</gene>
<proteinExistence type="predicted"/>
<dbReference type="EMBL" id="CAADFH010000058">
    <property type="protein sequence ID" value="VFJ96319.1"/>
    <property type="molecule type" value="Genomic_DNA"/>
</dbReference>
<evidence type="ECO:0000313" key="1">
    <source>
        <dbReference type="EMBL" id="VFJ96319.1"/>
    </source>
</evidence>
<sequence length="85" mass="10171">MVFVVLRRRTTFPNAALEKAWLSTRKIADETIEKCRFECPSYSMFFRSKDVHIDFDRGRNLINYSFRIGFLSSGKMTWRNRDKNP</sequence>
<organism evidence="1">
    <name type="scientific">Candidatus Kentrum sp. LFY</name>
    <dbReference type="NCBI Taxonomy" id="2126342"/>
    <lineage>
        <taxon>Bacteria</taxon>
        <taxon>Pseudomonadati</taxon>
        <taxon>Pseudomonadota</taxon>
        <taxon>Gammaproteobacteria</taxon>
        <taxon>Candidatus Kentrum</taxon>
    </lineage>
</organism>
<dbReference type="AlphaFoldDB" id="A0A450UUU0"/>
<protein>
    <submittedName>
        <fullName evidence="1">Uncharacterized protein</fullName>
    </submittedName>
</protein>